<dbReference type="PROSITE" id="PS51747">
    <property type="entry name" value="CYT_DCMP_DEAMINASES_2"/>
    <property type="match status" value="1"/>
</dbReference>
<keyword evidence="3 6" id="KW-0378">Hydrolase</keyword>
<organism evidence="8 9">
    <name type="scientific">Commensalibacter oyaizuii</name>
    <dbReference type="NCBI Taxonomy" id="3043873"/>
    <lineage>
        <taxon>Bacteria</taxon>
        <taxon>Pseudomonadati</taxon>
        <taxon>Pseudomonadota</taxon>
        <taxon>Alphaproteobacteria</taxon>
        <taxon>Acetobacterales</taxon>
        <taxon>Acetobacteraceae</taxon>
    </lineage>
</organism>
<evidence type="ECO:0000256" key="5">
    <source>
        <dbReference type="ARBA" id="ARBA00048045"/>
    </source>
</evidence>
<protein>
    <recommendedName>
        <fullName evidence="6">tRNA-specific adenosine deaminase</fullName>
        <ecNumber evidence="6">3.5.4.33</ecNumber>
    </recommendedName>
</protein>
<proteinExistence type="inferred from homology"/>
<feature type="binding site" evidence="6">
    <location>
        <position position="80"/>
    </location>
    <ligand>
        <name>Zn(2+)</name>
        <dbReference type="ChEBI" id="CHEBI:29105"/>
        <note>catalytic</note>
    </ligand>
</feature>
<keyword evidence="4 6" id="KW-0862">Zinc</keyword>
<comment type="function">
    <text evidence="6">Catalyzes the deamination of adenosine to inosine at the wobble position 34 of tRNA(Arg2).</text>
</comment>
<dbReference type="CDD" id="cd01285">
    <property type="entry name" value="nucleoside_deaminase"/>
    <property type="match status" value="1"/>
</dbReference>
<dbReference type="GO" id="GO:0052717">
    <property type="term" value="F:tRNA-specific adenosine-34 deaminase activity"/>
    <property type="evidence" value="ECO:0007669"/>
    <property type="project" value="UniProtKB-EC"/>
</dbReference>
<comment type="subunit">
    <text evidence="6">Homodimer.</text>
</comment>
<feature type="active site" description="Proton donor" evidence="6">
    <location>
        <position position="49"/>
    </location>
</feature>
<dbReference type="SUPFAM" id="SSF53927">
    <property type="entry name" value="Cytidine deaminase-like"/>
    <property type="match status" value="1"/>
</dbReference>
<evidence type="ECO:0000313" key="9">
    <source>
        <dbReference type="Proteomes" id="UP001431634"/>
    </source>
</evidence>
<comment type="caution">
    <text evidence="8">The sequence shown here is derived from an EMBL/GenBank/DDBJ whole genome shotgun (WGS) entry which is preliminary data.</text>
</comment>
<feature type="binding site" evidence="6">
    <location>
        <position position="77"/>
    </location>
    <ligand>
        <name>Zn(2+)</name>
        <dbReference type="ChEBI" id="CHEBI:29105"/>
        <note>catalytic</note>
    </ligand>
</feature>
<comment type="cofactor">
    <cofactor evidence="6">
        <name>Zn(2+)</name>
        <dbReference type="ChEBI" id="CHEBI:29105"/>
    </cofactor>
    <text evidence="6">Binds 1 zinc ion per subunit.</text>
</comment>
<dbReference type="EC" id="3.5.4.33" evidence="6"/>
<reference evidence="8" key="1">
    <citation type="submission" date="2023-05" db="EMBL/GenBank/DDBJ databases">
        <title>Whole genome sequence of Commensalibacter sp.</title>
        <authorList>
            <person name="Charoenyingcharoen P."/>
            <person name="Yukphan P."/>
        </authorList>
    </citation>
    <scope>NUCLEOTIDE SEQUENCE</scope>
    <source>
        <strain evidence="8">TBRC 16381</strain>
    </source>
</reference>
<gene>
    <name evidence="6" type="primary">tadA</name>
    <name evidence="8" type="ORF">QJV27_07000</name>
</gene>
<comment type="similarity">
    <text evidence="6">Belongs to the cytidine and deoxycytidylate deaminase family.</text>
</comment>
<accession>A0ABT6Q1Y1</accession>
<feature type="binding site" evidence="6">
    <location>
        <position position="47"/>
    </location>
    <ligand>
        <name>Zn(2+)</name>
        <dbReference type="ChEBI" id="CHEBI:29105"/>
        <note>catalytic</note>
    </ligand>
</feature>
<comment type="catalytic activity">
    <reaction evidence="5 6">
        <text>adenosine(34) in tRNA + H2O + H(+) = inosine(34) in tRNA + NH4(+)</text>
        <dbReference type="Rhea" id="RHEA:43168"/>
        <dbReference type="Rhea" id="RHEA-COMP:10373"/>
        <dbReference type="Rhea" id="RHEA-COMP:10374"/>
        <dbReference type="ChEBI" id="CHEBI:15377"/>
        <dbReference type="ChEBI" id="CHEBI:15378"/>
        <dbReference type="ChEBI" id="CHEBI:28938"/>
        <dbReference type="ChEBI" id="CHEBI:74411"/>
        <dbReference type="ChEBI" id="CHEBI:82852"/>
        <dbReference type="EC" id="3.5.4.33"/>
    </reaction>
</comment>
<dbReference type="HAMAP" id="MF_00972">
    <property type="entry name" value="tRNA_aden_deaminase"/>
    <property type="match status" value="1"/>
</dbReference>
<dbReference type="InterPro" id="IPR028883">
    <property type="entry name" value="tRNA_aden_deaminase"/>
</dbReference>
<keyword evidence="2 6" id="KW-0479">Metal-binding</keyword>
<evidence type="ECO:0000256" key="1">
    <source>
        <dbReference type="ARBA" id="ARBA00022694"/>
    </source>
</evidence>
<dbReference type="PANTHER" id="PTHR11079:SF179">
    <property type="entry name" value="TRNA(ADENINE(34)) DEAMINASE, CHLOROPLASTIC"/>
    <property type="match status" value="1"/>
</dbReference>
<evidence type="ECO:0000256" key="3">
    <source>
        <dbReference type="ARBA" id="ARBA00022801"/>
    </source>
</evidence>
<evidence type="ECO:0000259" key="7">
    <source>
        <dbReference type="PROSITE" id="PS51747"/>
    </source>
</evidence>
<dbReference type="Pfam" id="PF00383">
    <property type="entry name" value="dCMP_cyt_deam_1"/>
    <property type="match status" value="1"/>
</dbReference>
<dbReference type="PANTHER" id="PTHR11079">
    <property type="entry name" value="CYTOSINE DEAMINASE FAMILY MEMBER"/>
    <property type="match status" value="1"/>
</dbReference>
<evidence type="ECO:0000313" key="8">
    <source>
        <dbReference type="EMBL" id="MDI2091115.1"/>
    </source>
</evidence>
<dbReference type="Gene3D" id="3.40.140.10">
    <property type="entry name" value="Cytidine Deaminase, domain 2"/>
    <property type="match status" value="1"/>
</dbReference>
<dbReference type="RefSeq" id="WP_281448993.1">
    <property type="nucleotide sequence ID" value="NZ_JASBAO010000001.1"/>
</dbReference>
<evidence type="ECO:0000256" key="2">
    <source>
        <dbReference type="ARBA" id="ARBA00022723"/>
    </source>
</evidence>
<name>A0ABT6Q1Y1_9PROT</name>
<evidence type="ECO:0000256" key="4">
    <source>
        <dbReference type="ARBA" id="ARBA00022833"/>
    </source>
</evidence>
<dbReference type="InterPro" id="IPR002125">
    <property type="entry name" value="CMP_dCMP_dom"/>
</dbReference>
<dbReference type="InterPro" id="IPR016193">
    <property type="entry name" value="Cytidine_deaminase-like"/>
</dbReference>
<dbReference type="EMBL" id="JASBAO010000001">
    <property type="protein sequence ID" value="MDI2091115.1"/>
    <property type="molecule type" value="Genomic_DNA"/>
</dbReference>
<sequence>MDIALKLAQHACDTGEIPVGALVIDKHGNIIAQAINQVENQQNPTKHAEILALQQACELLGQKRLIGCTLVVTLEPCSMCAGAASHYRVDRIVFGAYDPKGGGIEHGACVFSHRQTLHKPEIIGGVQEQASQKLLKFFFQQLR</sequence>
<keyword evidence="1 6" id="KW-0819">tRNA processing</keyword>
<evidence type="ECO:0000256" key="6">
    <source>
        <dbReference type="HAMAP-Rule" id="MF_00972"/>
    </source>
</evidence>
<keyword evidence="9" id="KW-1185">Reference proteome</keyword>
<dbReference type="Proteomes" id="UP001431634">
    <property type="component" value="Unassembled WGS sequence"/>
</dbReference>
<feature type="domain" description="CMP/dCMP-type deaminase" evidence="7">
    <location>
        <begin position="1"/>
        <end position="105"/>
    </location>
</feature>